<dbReference type="PRINTS" id="PR00111">
    <property type="entry name" value="ABHYDROLASE"/>
</dbReference>
<dbReference type="Gene3D" id="3.40.50.1820">
    <property type="entry name" value="alpha/beta hydrolase"/>
    <property type="match status" value="1"/>
</dbReference>
<dbReference type="PRINTS" id="PR00412">
    <property type="entry name" value="EPOXHYDRLASE"/>
</dbReference>
<dbReference type="AlphaFoldDB" id="A0A521DI24"/>
<evidence type="ECO:0000256" key="1">
    <source>
        <dbReference type="ARBA" id="ARBA00022801"/>
    </source>
</evidence>
<dbReference type="RefSeq" id="WP_328592209.1">
    <property type="nucleotide sequence ID" value="NZ_FXTO01000011.1"/>
</dbReference>
<keyword evidence="1" id="KW-0378">Hydrolase</keyword>
<dbReference type="InterPro" id="IPR029058">
    <property type="entry name" value="AB_hydrolase_fold"/>
</dbReference>
<accession>A0A521DI24</accession>
<dbReference type="GO" id="GO:0016787">
    <property type="term" value="F:hydrolase activity"/>
    <property type="evidence" value="ECO:0007669"/>
    <property type="project" value="UniProtKB-KW"/>
</dbReference>
<gene>
    <name evidence="3" type="ORF">SAMN06265173_11113</name>
</gene>
<dbReference type="InterPro" id="IPR000073">
    <property type="entry name" value="AB_hydrolase_1"/>
</dbReference>
<dbReference type="Proteomes" id="UP000316030">
    <property type="component" value="Unassembled WGS sequence"/>
</dbReference>
<sequence>MSMLSHHIELNGQPYHYLGAGKSGAPVLLFLHGFPEYSGAWADLAPRFSHEYHCIAPDQRGYGQSWAPAEVAEYHVTKLVGDLCALLDHLGAEQATVVGHDWGAAVAYALAFMAPDRVRQLVILNGVHPFPFQRAMAAGGAQTDASQYIHTLKRDGAEDWLAANDFEKLQQLFAAKMDQSWLSGDRLEAYKTEWARPGRLRGMVNWYRASPLKLGGPGERIKDIPEIPLDRVRIKMPHLLIWGPDDRALLPEATEGLEELCDNLTRVEIPGTDHWIIHQNPDAVERIMKDWLSL</sequence>
<keyword evidence="4" id="KW-1185">Reference proteome</keyword>
<feature type="domain" description="AB hydrolase-1" evidence="2">
    <location>
        <begin position="26"/>
        <end position="281"/>
    </location>
</feature>
<evidence type="ECO:0000313" key="4">
    <source>
        <dbReference type="Proteomes" id="UP000316030"/>
    </source>
</evidence>
<protein>
    <submittedName>
        <fullName evidence="3">Pimeloyl-ACP methyl ester carboxylesterase</fullName>
    </submittedName>
</protein>
<dbReference type="Pfam" id="PF00561">
    <property type="entry name" value="Abhydrolase_1"/>
    <property type="match status" value="1"/>
</dbReference>
<reference evidence="3 4" key="1">
    <citation type="submission" date="2017-05" db="EMBL/GenBank/DDBJ databases">
        <authorList>
            <person name="Varghese N."/>
            <person name="Submissions S."/>
        </authorList>
    </citation>
    <scope>NUCLEOTIDE SEQUENCE [LARGE SCALE GENOMIC DNA]</scope>
    <source>
        <strain evidence="3 4">DSM 29506</strain>
    </source>
</reference>
<organism evidence="3 4">
    <name type="scientific">Thalassovita litoralis</name>
    <dbReference type="NCBI Taxonomy" id="1010611"/>
    <lineage>
        <taxon>Bacteria</taxon>
        <taxon>Pseudomonadati</taxon>
        <taxon>Pseudomonadota</taxon>
        <taxon>Alphaproteobacteria</taxon>
        <taxon>Rhodobacterales</taxon>
        <taxon>Roseobacteraceae</taxon>
        <taxon>Thalassovita</taxon>
    </lineage>
</organism>
<dbReference type="EMBL" id="FXTO01000011">
    <property type="protein sequence ID" value="SMO71363.1"/>
    <property type="molecule type" value="Genomic_DNA"/>
</dbReference>
<dbReference type="PANTHER" id="PTHR43329">
    <property type="entry name" value="EPOXIDE HYDROLASE"/>
    <property type="match status" value="1"/>
</dbReference>
<evidence type="ECO:0000259" key="2">
    <source>
        <dbReference type="Pfam" id="PF00561"/>
    </source>
</evidence>
<evidence type="ECO:0000313" key="3">
    <source>
        <dbReference type="EMBL" id="SMO71363.1"/>
    </source>
</evidence>
<dbReference type="SUPFAM" id="SSF53474">
    <property type="entry name" value="alpha/beta-Hydrolases"/>
    <property type="match status" value="1"/>
</dbReference>
<dbReference type="InterPro" id="IPR000639">
    <property type="entry name" value="Epox_hydrolase-like"/>
</dbReference>
<name>A0A521DI24_9RHOB</name>
<proteinExistence type="predicted"/>